<name>A0A550C6R7_9AGAR</name>
<sequence length="270" mass="29014">MHHTSSHPSTLPSANLPRTLQRPQFVEVPARNIAAVAPDLAGVPNEYVRSQLLSTARRMMTGAAALTIPSTIRQSHLPAHLNVGCRHTAGAAYPTHLLAVGPSRPTSADQTLALVPTHALVLAAHCARAPPLDASAPHPSGSMLPLRVVRMTLPSPAAFSIIHTYMYNHRSDAVVQALFPSLPENVARQFRTREAVLGALASGQTKHQLAAHLAHVESSNLSRLSACAAHVKDVWQDMVSLGMCDPQLWDTIDLCWEIVLASLNLAATRR</sequence>
<evidence type="ECO:0000313" key="1">
    <source>
        <dbReference type="EMBL" id="TRM60490.1"/>
    </source>
</evidence>
<accession>A0A550C6R7</accession>
<dbReference type="AlphaFoldDB" id="A0A550C6R7"/>
<gene>
    <name evidence="1" type="ORF">BD626DRAFT_571566</name>
    <name evidence="2" type="ORF">BD626DRAFT_629906</name>
</gene>
<dbReference type="EMBL" id="VDMD01000008">
    <property type="protein sequence ID" value="TRM64186.1"/>
    <property type="molecule type" value="Genomic_DNA"/>
</dbReference>
<evidence type="ECO:0000313" key="3">
    <source>
        <dbReference type="Proteomes" id="UP000320762"/>
    </source>
</evidence>
<dbReference type="Proteomes" id="UP000320762">
    <property type="component" value="Unassembled WGS sequence"/>
</dbReference>
<comment type="caution">
    <text evidence="1">The sequence shown here is derived from an EMBL/GenBank/DDBJ whole genome shotgun (WGS) entry which is preliminary data.</text>
</comment>
<protein>
    <submittedName>
        <fullName evidence="1">Clp1-like protein</fullName>
    </submittedName>
</protein>
<dbReference type="EMBL" id="VDMD01000021">
    <property type="protein sequence ID" value="TRM60490.1"/>
    <property type="molecule type" value="Genomic_DNA"/>
</dbReference>
<evidence type="ECO:0000313" key="2">
    <source>
        <dbReference type="EMBL" id="TRM64186.1"/>
    </source>
</evidence>
<dbReference type="OrthoDB" id="2523383at2759"/>
<reference evidence="1" key="2">
    <citation type="submission" date="2019-06" db="EMBL/GenBank/DDBJ databases">
        <authorList>
            <consortium name="DOE Joint Genome Institute"/>
            <person name="Ahrendt S.R."/>
            <person name="Cantor M.N."/>
            <person name="Hua S.X."/>
        </authorList>
    </citation>
    <scope>NUCLEOTIDE SEQUENCE</scope>
    <source>
        <strain evidence="1">NL-1724</strain>
    </source>
</reference>
<reference evidence="1 3" key="1">
    <citation type="journal article" date="2019" name="New Phytol.">
        <title>Comparative genomics reveals unique wood-decay strategies and fruiting body development in the Schizophyllaceae.</title>
        <authorList>
            <person name="Almasi E."/>
            <person name="Sahu N."/>
            <person name="Krizsan K."/>
            <person name="Balint B."/>
            <person name="Kovacs G.M."/>
            <person name="Kiss B."/>
            <person name="Cseklye J."/>
            <person name="Drula E."/>
            <person name="Henrissat B."/>
            <person name="Nagy I."/>
            <person name="Chovatia M."/>
            <person name="Adam C."/>
            <person name="LaButti K."/>
            <person name="Lipzen A."/>
            <person name="Riley R."/>
            <person name="Grigoriev I.V."/>
            <person name="Nagy L.G."/>
        </authorList>
    </citation>
    <scope>NUCLEOTIDE SEQUENCE [LARGE SCALE GENOMIC DNA]</scope>
    <source>
        <strain evidence="1 3">NL-1724</strain>
    </source>
</reference>
<proteinExistence type="predicted"/>
<keyword evidence="3" id="KW-1185">Reference proteome</keyword>
<organism evidence="1 3">
    <name type="scientific">Schizophyllum amplum</name>
    <dbReference type="NCBI Taxonomy" id="97359"/>
    <lineage>
        <taxon>Eukaryota</taxon>
        <taxon>Fungi</taxon>
        <taxon>Dikarya</taxon>
        <taxon>Basidiomycota</taxon>
        <taxon>Agaricomycotina</taxon>
        <taxon>Agaricomycetes</taxon>
        <taxon>Agaricomycetidae</taxon>
        <taxon>Agaricales</taxon>
        <taxon>Schizophyllaceae</taxon>
        <taxon>Schizophyllum</taxon>
    </lineage>
</organism>